<dbReference type="EMBL" id="DF933813">
    <property type="protein sequence ID" value="GAM35810.1"/>
    <property type="molecule type" value="Genomic_DNA"/>
</dbReference>
<dbReference type="InterPro" id="IPR011009">
    <property type="entry name" value="Kinase-like_dom_sf"/>
</dbReference>
<dbReference type="Gene3D" id="3.90.1200.10">
    <property type="match status" value="1"/>
</dbReference>
<evidence type="ECO:0000313" key="3">
    <source>
        <dbReference type="Proteomes" id="UP000053095"/>
    </source>
</evidence>
<dbReference type="InterPro" id="IPR051678">
    <property type="entry name" value="AGP_Transferase"/>
</dbReference>
<dbReference type="InterPro" id="IPR002575">
    <property type="entry name" value="Aminoglycoside_PTrfase"/>
</dbReference>
<protein>
    <recommendedName>
        <fullName evidence="1">Aminoglycoside phosphotransferase domain-containing protein</fullName>
    </recommendedName>
</protein>
<gene>
    <name evidence="2" type="ORF">TCE0_017r04423</name>
</gene>
<proteinExistence type="predicted"/>
<dbReference type="AlphaFoldDB" id="A0A6V8H415"/>
<evidence type="ECO:0000259" key="1">
    <source>
        <dbReference type="Pfam" id="PF01636"/>
    </source>
</evidence>
<evidence type="ECO:0000313" key="2">
    <source>
        <dbReference type="EMBL" id="GAM35810.1"/>
    </source>
</evidence>
<dbReference type="SUPFAM" id="SSF56112">
    <property type="entry name" value="Protein kinase-like (PK-like)"/>
    <property type="match status" value="1"/>
</dbReference>
<accession>A0A6V8H415</accession>
<comment type="caution">
    <text evidence="2">The sequence shown here is derived from an EMBL/GenBank/DDBJ whole genome shotgun (WGS) entry which is preliminary data.</text>
</comment>
<dbReference type="Proteomes" id="UP000053095">
    <property type="component" value="Unassembled WGS sequence"/>
</dbReference>
<dbReference type="PANTHER" id="PTHR21310:SF15">
    <property type="entry name" value="AMINOGLYCOSIDE PHOSPHOTRANSFERASE DOMAIN-CONTAINING PROTEIN"/>
    <property type="match status" value="1"/>
</dbReference>
<feature type="domain" description="Aminoglycoside phosphotransferase" evidence="1">
    <location>
        <begin position="84"/>
        <end position="248"/>
    </location>
</feature>
<sequence length="360" mass="40172">MAGPVYMKKEWFGSALPSNITVPLPTAAELVSLYKETNPHGYTIGVPYPPRTESPVFWIKYGSSVVWNELAGQKMAHDGLRAVGSQVRAPAVYYGCHVAIPYKDDPDGWPAHLTYVVMEYVPGRTAAQRLQDAVNDDVMRDLVYSRIAFALSELHRIPVRQDSRPAAVNGGRIRHELFDDNQASLHYRNISELEQHLDLFLTMTNARYRMKNLAQEPMVFCYSDVWLDNFIIDDEDQITVVDFEDSSILPSSFSNFILAGTRDKINRDIRHMVVIPKTEGVDNTSALIALARPMMMGSGSFAKAGRKNLGYYTVDEDDIVDKVVTDAQGVPVCAFMEPLVPPDVPISASLPPPPPPPFEQ</sequence>
<organism evidence="2 3">
    <name type="scientific">Talaromyces pinophilus</name>
    <name type="common">Penicillium pinophilum</name>
    <dbReference type="NCBI Taxonomy" id="128442"/>
    <lineage>
        <taxon>Eukaryota</taxon>
        <taxon>Fungi</taxon>
        <taxon>Dikarya</taxon>
        <taxon>Ascomycota</taxon>
        <taxon>Pezizomycotina</taxon>
        <taxon>Eurotiomycetes</taxon>
        <taxon>Eurotiomycetidae</taxon>
        <taxon>Eurotiales</taxon>
        <taxon>Trichocomaceae</taxon>
        <taxon>Talaromyces</taxon>
        <taxon>Talaromyces sect. Talaromyces</taxon>
    </lineage>
</organism>
<keyword evidence="3" id="KW-1185">Reference proteome</keyword>
<dbReference type="PANTHER" id="PTHR21310">
    <property type="entry name" value="AMINOGLYCOSIDE PHOSPHOTRANSFERASE-RELATED-RELATED"/>
    <property type="match status" value="1"/>
</dbReference>
<dbReference type="Pfam" id="PF01636">
    <property type="entry name" value="APH"/>
    <property type="match status" value="1"/>
</dbReference>
<name>A0A6V8H415_TALPI</name>
<reference evidence="3" key="1">
    <citation type="journal article" date="2015" name="Genome Announc.">
        <title>Draft genome sequence of Talaromyces cellulolyticus strain Y-94, a source of lignocellulosic biomass-degrading enzymes.</title>
        <authorList>
            <person name="Fujii T."/>
            <person name="Koike H."/>
            <person name="Sawayama S."/>
            <person name="Yano S."/>
            <person name="Inoue H."/>
        </authorList>
    </citation>
    <scope>NUCLEOTIDE SEQUENCE [LARGE SCALE GENOMIC DNA]</scope>
    <source>
        <strain evidence="3">Y-94</strain>
    </source>
</reference>